<protein>
    <recommendedName>
        <fullName evidence="3">BAG domain-containing protein</fullName>
    </recommendedName>
</protein>
<dbReference type="Gene3D" id="1.20.58.120">
    <property type="entry name" value="BAG domain"/>
    <property type="match status" value="1"/>
</dbReference>
<dbReference type="Pfam" id="PF02179">
    <property type="entry name" value="BAG"/>
    <property type="match status" value="1"/>
</dbReference>
<feature type="region of interest" description="Disordered" evidence="2">
    <location>
        <begin position="297"/>
        <end position="378"/>
    </location>
</feature>
<evidence type="ECO:0000313" key="4">
    <source>
        <dbReference type="EMBL" id="CAF3647320.1"/>
    </source>
</evidence>
<feature type="coiled-coil region" evidence="1">
    <location>
        <begin position="381"/>
        <end position="408"/>
    </location>
</feature>
<organism evidence="4 5">
    <name type="scientific">Rotaria sordida</name>
    <dbReference type="NCBI Taxonomy" id="392033"/>
    <lineage>
        <taxon>Eukaryota</taxon>
        <taxon>Metazoa</taxon>
        <taxon>Spiralia</taxon>
        <taxon>Gnathifera</taxon>
        <taxon>Rotifera</taxon>
        <taxon>Eurotatoria</taxon>
        <taxon>Bdelloidea</taxon>
        <taxon>Philodinida</taxon>
        <taxon>Philodinidae</taxon>
        <taxon>Rotaria</taxon>
    </lineage>
</organism>
<gene>
    <name evidence="4" type="ORF">FNK824_LOCUS5787</name>
</gene>
<feature type="compositionally biased region" description="Polar residues" evidence="2">
    <location>
        <begin position="339"/>
        <end position="378"/>
    </location>
</feature>
<name>A0A818R0I3_9BILA</name>
<dbReference type="GO" id="GO:0051087">
    <property type="term" value="F:protein-folding chaperone binding"/>
    <property type="evidence" value="ECO:0007669"/>
    <property type="project" value="InterPro"/>
</dbReference>
<reference evidence="4" key="1">
    <citation type="submission" date="2021-02" db="EMBL/GenBank/DDBJ databases">
        <authorList>
            <person name="Nowell W R."/>
        </authorList>
    </citation>
    <scope>NUCLEOTIDE SEQUENCE</scope>
</reference>
<evidence type="ECO:0000256" key="2">
    <source>
        <dbReference type="SAM" id="MobiDB-lite"/>
    </source>
</evidence>
<dbReference type="SUPFAM" id="SSF63491">
    <property type="entry name" value="BAG domain"/>
    <property type="match status" value="1"/>
</dbReference>
<proteinExistence type="predicted"/>
<feature type="domain" description="BAG" evidence="3">
    <location>
        <begin position="384"/>
        <end position="461"/>
    </location>
</feature>
<dbReference type="InterPro" id="IPR036533">
    <property type="entry name" value="BAG_dom_sf"/>
</dbReference>
<feature type="compositionally biased region" description="Basic and acidic residues" evidence="2">
    <location>
        <begin position="302"/>
        <end position="318"/>
    </location>
</feature>
<evidence type="ECO:0000256" key="1">
    <source>
        <dbReference type="SAM" id="Coils"/>
    </source>
</evidence>
<dbReference type="EMBL" id="CAJOBE010000475">
    <property type="protein sequence ID" value="CAF3647320.1"/>
    <property type="molecule type" value="Genomic_DNA"/>
</dbReference>
<comment type="caution">
    <text evidence="4">The sequence shown here is derived from an EMBL/GenBank/DDBJ whole genome shotgun (WGS) entry which is preliminary data.</text>
</comment>
<feature type="region of interest" description="Disordered" evidence="2">
    <location>
        <begin position="489"/>
        <end position="508"/>
    </location>
</feature>
<evidence type="ECO:0000313" key="5">
    <source>
        <dbReference type="Proteomes" id="UP000663874"/>
    </source>
</evidence>
<dbReference type="AlphaFoldDB" id="A0A818R0I3"/>
<dbReference type="InterPro" id="IPR003103">
    <property type="entry name" value="BAG_domain"/>
</dbReference>
<accession>A0A818R0I3</accession>
<dbReference type="Proteomes" id="UP000663874">
    <property type="component" value="Unassembled WGS sequence"/>
</dbReference>
<evidence type="ECO:0000259" key="3">
    <source>
        <dbReference type="PROSITE" id="PS51035"/>
    </source>
</evidence>
<sequence>MSSLNTSGRPTGFITIPIEIVPTSNSTNTNSHHSSFRTIHHDNSYNDFSKSPPWKKSSINTYSKGRLRPRQTLTTAYDRLINNSQLNQPYKDPFFHEIYQEPQYHHFQHRTYEPNSLHMSRSSEDLLSLPNDSINSNIQSKNISHYSSIFNNNGFQHDSDFMQPNKYTNSLRRSYDVLNDIPNTNKKFSINQQYPSEQQSYYRPTYVTETTINPNVVYSTEHHIPIIQEIINSFFSKTRRNRYSSSNFQENKISSLQKSLSTNTLTLSQQTTRVRPWLSKISGENLDKHYLYYTSQYQSSRSAHDRSRSPASQRDESPIRPSPSAFKQPQESDFKVTKDATSQMAGQTTVPSSLSNDQQVPSNDTPVSTNISSTPPIRDSNTIALEKLEQIKQNLINLNQQVDAFNGATRDDRIYKELDEEALKMMIRCDELIDVSIDIKEKRKEMIRNVQTVLAKLESKVPINSTIVNNCNQMEIAIVVYESSSTNNIEQQKSSEIQNEETSVERTT</sequence>
<feature type="compositionally biased region" description="Polar residues" evidence="2">
    <location>
        <begin position="489"/>
        <end position="502"/>
    </location>
</feature>
<dbReference type="PROSITE" id="PS51035">
    <property type="entry name" value="BAG"/>
    <property type="match status" value="1"/>
</dbReference>
<keyword evidence="1" id="KW-0175">Coiled coil</keyword>